<feature type="compositionally biased region" description="Basic and acidic residues" evidence="1">
    <location>
        <begin position="234"/>
        <end position="247"/>
    </location>
</feature>
<evidence type="ECO:0000313" key="2">
    <source>
        <dbReference type="EnsemblMetazoa" id="XP_016987847.1"/>
    </source>
</evidence>
<evidence type="ECO:0000313" key="4">
    <source>
        <dbReference type="RefSeq" id="XP_016987847.1"/>
    </source>
</evidence>
<reference evidence="3" key="1">
    <citation type="journal article" date="2021" name="Elife">
        <title>Highly contiguous assemblies of 101 drosophilid genomes.</title>
        <authorList>
            <person name="Kim B.Y."/>
            <person name="Wang J.R."/>
            <person name="Miller D.E."/>
            <person name="Barmina O."/>
            <person name="Delaney E."/>
            <person name="Thompson A."/>
            <person name="Comeault A.A."/>
            <person name="Peede D."/>
            <person name="D'Agostino E.R."/>
            <person name="Pelaez J."/>
            <person name="Aguilar J.M."/>
            <person name="Haji D."/>
            <person name="Matsunaga T."/>
            <person name="Armstrong E.E."/>
            <person name="Zych M."/>
            <person name="Ogawa Y."/>
            <person name="Stamenkovic-Radak M."/>
            <person name="Jelic M."/>
            <person name="Veselinovic M.S."/>
            <person name="Tanaskovic M."/>
            <person name="Eric P."/>
            <person name="Gao J.J."/>
            <person name="Katoh T.K."/>
            <person name="Toda M.J."/>
            <person name="Watabe H."/>
            <person name="Watada M."/>
            <person name="Davis J.S."/>
            <person name="Moyle L.C."/>
            <person name="Manoli G."/>
            <person name="Bertolini E."/>
            <person name="Kostal V."/>
            <person name="Hawley R.S."/>
            <person name="Takahashi A."/>
            <person name="Jones C.D."/>
            <person name="Price D.K."/>
            <person name="Whiteman N."/>
            <person name="Kopp A."/>
            <person name="Matute D.R."/>
            <person name="Petrov D.A."/>
        </authorList>
    </citation>
    <scope>NUCLEOTIDE SEQUENCE [LARGE SCALE GENOMIC DNA]</scope>
</reference>
<feature type="compositionally biased region" description="Polar residues" evidence="1">
    <location>
        <begin position="160"/>
        <end position="169"/>
    </location>
</feature>
<reference evidence="2" key="3">
    <citation type="submission" date="2025-05" db="UniProtKB">
        <authorList>
            <consortium name="EnsemblMetazoa"/>
        </authorList>
    </citation>
    <scope>IDENTIFICATION</scope>
</reference>
<dbReference type="RefSeq" id="XP_016987847.1">
    <property type="nucleotide sequence ID" value="XM_017132358.1"/>
</dbReference>
<dbReference type="Proteomes" id="UP001652680">
    <property type="component" value="Unassembled WGS sequence"/>
</dbReference>
<feature type="region of interest" description="Disordered" evidence="1">
    <location>
        <begin position="195"/>
        <end position="257"/>
    </location>
</feature>
<gene>
    <name evidence="4" type="primary">LOC108050597</name>
    <name evidence="2" type="synonym">108050597</name>
</gene>
<name>A0A6P4FCL2_DRORH</name>
<evidence type="ECO:0000313" key="3">
    <source>
        <dbReference type="Proteomes" id="UP001652680"/>
    </source>
</evidence>
<dbReference type="AlphaFoldDB" id="A0A6P4FCL2"/>
<dbReference type="GeneID" id="108050597"/>
<proteinExistence type="predicted"/>
<evidence type="ECO:0000256" key="1">
    <source>
        <dbReference type="SAM" id="MobiDB-lite"/>
    </source>
</evidence>
<organism evidence="4">
    <name type="scientific">Drosophila rhopaloa</name>
    <name type="common">Fruit fly</name>
    <dbReference type="NCBI Taxonomy" id="1041015"/>
    <lineage>
        <taxon>Eukaryota</taxon>
        <taxon>Metazoa</taxon>
        <taxon>Ecdysozoa</taxon>
        <taxon>Arthropoda</taxon>
        <taxon>Hexapoda</taxon>
        <taxon>Insecta</taxon>
        <taxon>Pterygota</taxon>
        <taxon>Neoptera</taxon>
        <taxon>Endopterygota</taxon>
        <taxon>Diptera</taxon>
        <taxon>Brachycera</taxon>
        <taxon>Muscomorpha</taxon>
        <taxon>Ephydroidea</taxon>
        <taxon>Drosophilidae</taxon>
        <taxon>Drosophila</taxon>
        <taxon>Sophophora</taxon>
    </lineage>
</organism>
<keyword evidence="3" id="KW-1185">Reference proteome</keyword>
<protein>
    <submittedName>
        <fullName evidence="4">Uncharacterized protein LOC108050597</fullName>
    </submittedName>
</protein>
<reference evidence="4" key="2">
    <citation type="submission" date="2025-04" db="UniProtKB">
        <authorList>
            <consortium name="RefSeq"/>
        </authorList>
    </citation>
    <scope>IDENTIFICATION</scope>
</reference>
<feature type="compositionally biased region" description="Basic and acidic residues" evidence="1">
    <location>
        <begin position="198"/>
        <end position="210"/>
    </location>
</feature>
<feature type="region of interest" description="Disordered" evidence="1">
    <location>
        <begin position="148"/>
        <end position="169"/>
    </location>
</feature>
<sequence length="257" mass="29609">MAWVPNSRFEHDLVHMEPGFNLIQGQLAYEEKRKLEFRTSPKNPYEHLTVREQLHESAGGKGREIRHSLQMMEKIQKIAGTKPLGEHATMEDWDDTGTAEQEAVAMMRHFGMQSLGQDSLPATSKITFPQIKEHGSERFPLITNPEIFTPRGLRRPKNPPSSDCSLNDSADNSFHTAESMTSCIWLYGTGMPQVWSSPEKKSEERKRETFVNKPRVIPFNTEKSKGKRKNQRPSQKERLRQQKEDQLLKPIGLHYID</sequence>
<accession>A0A6P4FCL2</accession>
<dbReference type="OrthoDB" id="8054940at2759"/>
<dbReference type="EnsemblMetazoa" id="XM_017132358.1">
    <property type="protein sequence ID" value="XP_016987847.1"/>
    <property type="gene ID" value="LOC108050597"/>
</dbReference>